<dbReference type="STRING" id="128403.WA1_20130"/>
<accession>A0A139XC63</accession>
<evidence type="ECO:0008006" key="4">
    <source>
        <dbReference type="Google" id="ProtNLM"/>
    </source>
</evidence>
<name>A0A139XC63_9CYAN</name>
<dbReference type="PANTHER" id="PTHR14136:SF17">
    <property type="entry name" value="BTB_POZ DOMAIN-CONTAINING PROTEIN KCTD9"/>
    <property type="match status" value="1"/>
</dbReference>
<dbReference type="Gene3D" id="2.160.20.80">
    <property type="entry name" value="E3 ubiquitin-protein ligase SopA"/>
    <property type="match status" value="1"/>
</dbReference>
<sequence length="372" mass="41689">MGIDLDKLRQQAAIRWQEFQSQTKERLNQVNQAGDLAGELWEKQKVWILSGSIAIVLIFYIGRCLDAQKYNNAALVKASQDSQGLQDLEELRQSLAKVYSENDPLVREYTLQKEAVKLKKNTHNYRELFKIYRKNKELLPQYPVVKWSVLAWYSWFFKEVTPVKQNELIKNGILILIEKGILIAGFWYVGRWLWEAPQRKKQEQYQAWQIIHLAKGETVSGARKQALEDLNRQKISLAALSAEQVDLKEIHLEKADLSNANLSGADLSNANLGCADLSNANLGDADLSNANLGGADLSNANLSGAKLCNANLSGVDLSNAKLCNANLSDANLNKANLSRADLSNANLSGAKLSTAKNLTEEQVQTVRNWERH</sequence>
<feature type="transmembrane region" description="Helical" evidence="1">
    <location>
        <begin position="138"/>
        <end position="156"/>
    </location>
</feature>
<evidence type="ECO:0000313" key="3">
    <source>
        <dbReference type="Proteomes" id="UP000076925"/>
    </source>
</evidence>
<dbReference type="AlphaFoldDB" id="A0A139XC63"/>
<keyword evidence="1" id="KW-1133">Transmembrane helix</keyword>
<gene>
    <name evidence="2" type="ORF">WA1_20130</name>
</gene>
<organism evidence="2 3">
    <name type="scientific">Scytonema hofmannii PCC 7110</name>
    <dbReference type="NCBI Taxonomy" id="128403"/>
    <lineage>
        <taxon>Bacteria</taxon>
        <taxon>Bacillati</taxon>
        <taxon>Cyanobacteriota</taxon>
        <taxon>Cyanophyceae</taxon>
        <taxon>Nostocales</taxon>
        <taxon>Scytonemataceae</taxon>
        <taxon>Scytonema</taxon>
    </lineage>
</organism>
<dbReference type="Proteomes" id="UP000076925">
    <property type="component" value="Unassembled WGS sequence"/>
</dbReference>
<evidence type="ECO:0000256" key="1">
    <source>
        <dbReference type="SAM" id="Phobius"/>
    </source>
</evidence>
<dbReference type="Pfam" id="PF00805">
    <property type="entry name" value="Pentapeptide"/>
    <property type="match status" value="3"/>
</dbReference>
<dbReference type="InterPro" id="IPR001646">
    <property type="entry name" value="5peptide_repeat"/>
</dbReference>
<dbReference type="EMBL" id="ANNX02000020">
    <property type="protein sequence ID" value="KYC42287.1"/>
    <property type="molecule type" value="Genomic_DNA"/>
</dbReference>
<reference evidence="2 3" key="1">
    <citation type="journal article" date="2013" name="Genome Biol. Evol.">
        <title>Genomes of Stigonematalean cyanobacteria (subsection V) and the evolution of oxygenic photosynthesis from prokaryotes to plastids.</title>
        <authorList>
            <person name="Dagan T."/>
            <person name="Roettger M."/>
            <person name="Stucken K."/>
            <person name="Landan G."/>
            <person name="Koch R."/>
            <person name="Major P."/>
            <person name="Gould S.B."/>
            <person name="Goremykin V.V."/>
            <person name="Rippka R."/>
            <person name="Tandeau de Marsac N."/>
            <person name="Gugger M."/>
            <person name="Lockhart P.J."/>
            <person name="Allen J.F."/>
            <person name="Brune I."/>
            <person name="Maus I."/>
            <person name="Puhler A."/>
            <person name="Martin W.F."/>
        </authorList>
    </citation>
    <scope>NUCLEOTIDE SEQUENCE [LARGE SCALE GENOMIC DNA]</scope>
    <source>
        <strain evidence="2 3">PCC 7110</strain>
    </source>
</reference>
<dbReference type="RefSeq" id="WP_017741755.1">
    <property type="nucleotide sequence ID" value="NZ_KQ976354.1"/>
</dbReference>
<dbReference type="InterPro" id="IPR051082">
    <property type="entry name" value="Pentapeptide-BTB/POZ_domain"/>
</dbReference>
<dbReference type="PANTHER" id="PTHR14136">
    <property type="entry name" value="BTB_POZ DOMAIN-CONTAINING PROTEIN KCTD9"/>
    <property type="match status" value="1"/>
</dbReference>
<dbReference type="SUPFAM" id="SSF141571">
    <property type="entry name" value="Pentapeptide repeat-like"/>
    <property type="match status" value="1"/>
</dbReference>
<keyword evidence="1" id="KW-0472">Membrane</keyword>
<feature type="transmembrane region" description="Helical" evidence="1">
    <location>
        <begin position="168"/>
        <end position="190"/>
    </location>
</feature>
<proteinExistence type="predicted"/>
<protein>
    <recommendedName>
        <fullName evidence="4">Low-complexity protein</fullName>
    </recommendedName>
</protein>
<comment type="caution">
    <text evidence="2">The sequence shown here is derived from an EMBL/GenBank/DDBJ whole genome shotgun (WGS) entry which is preliminary data.</text>
</comment>
<dbReference type="OrthoDB" id="428116at2"/>
<feature type="transmembrane region" description="Helical" evidence="1">
    <location>
        <begin position="46"/>
        <end position="62"/>
    </location>
</feature>
<keyword evidence="3" id="KW-1185">Reference proteome</keyword>
<keyword evidence="1" id="KW-0812">Transmembrane</keyword>
<evidence type="ECO:0000313" key="2">
    <source>
        <dbReference type="EMBL" id="KYC42287.1"/>
    </source>
</evidence>